<gene>
    <name evidence="2" type="ORF">BCR37DRAFT_399116</name>
</gene>
<dbReference type="GO" id="GO:0030896">
    <property type="term" value="C:checkpoint clamp complex"/>
    <property type="evidence" value="ECO:0007669"/>
    <property type="project" value="InterPro"/>
</dbReference>
<dbReference type="Pfam" id="PF04139">
    <property type="entry name" value="Rad9"/>
    <property type="match status" value="1"/>
</dbReference>
<keyword evidence="3" id="KW-1185">Reference proteome</keyword>
<evidence type="ECO:0000256" key="1">
    <source>
        <dbReference type="SAM" id="MobiDB-lite"/>
    </source>
</evidence>
<dbReference type="SUPFAM" id="SSF55979">
    <property type="entry name" value="DNA clamp"/>
    <property type="match status" value="1"/>
</dbReference>
<dbReference type="EMBL" id="MCFI01000011">
    <property type="protein sequence ID" value="ORY81538.1"/>
    <property type="molecule type" value="Genomic_DNA"/>
</dbReference>
<dbReference type="PANTHER" id="PTHR15237">
    <property type="entry name" value="DNA REPAIR PROTEIN RAD9"/>
    <property type="match status" value="1"/>
</dbReference>
<dbReference type="GO" id="GO:0071479">
    <property type="term" value="P:cellular response to ionizing radiation"/>
    <property type="evidence" value="ECO:0007669"/>
    <property type="project" value="TreeGrafter"/>
</dbReference>
<proteinExistence type="predicted"/>
<feature type="compositionally biased region" description="Low complexity" evidence="1">
    <location>
        <begin position="338"/>
        <end position="355"/>
    </location>
</feature>
<dbReference type="STRING" id="56484.A0A1Y2FC85"/>
<evidence type="ECO:0000313" key="3">
    <source>
        <dbReference type="Proteomes" id="UP000193685"/>
    </source>
</evidence>
<organism evidence="2 3">
    <name type="scientific">Protomyces lactucae-debilis</name>
    <dbReference type="NCBI Taxonomy" id="2754530"/>
    <lineage>
        <taxon>Eukaryota</taxon>
        <taxon>Fungi</taxon>
        <taxon>Dikarya</taxon>
        <taxon>Ascomycota</taxon>
        <taxon>Taphrinomycotina</taxon>
        <taxon>Taphrinomycetes</taxon>
        <taxon>Taphrinales</taxon>
        <taxon>Protomycetaceae</taxon>
        <taxon>Protomyces</taxon>
    </lineage>
</organism>
<feature type="region of interest" description="Disordered" evidence="1">
    <location>
        <begin position="383"/>
        <end position="452"/>
    </location>
</feature>
<dbReference type="Proteomes" id="UP000193685">
    <property type="component" value="Unassembled WGS sequence"/>
</dbReference>
<dbReference type="GO" id="GO:0031573">
    <property type="term" value="P:mitotic intra-S DNA damage checkpoint signaling"/>
    <property type="evidence" value="ECO:0007669"/>
    <property type="project" value="TreeGrafter"/>
</dbReference>
<evidence type="ECO:0000313" key="2">
    <source>
        <dbReference type="EMBL" id="ORY81538.1"/>
    </source>
</evidence>
<protein>
    <submittedName>
        <fullName evidence="2">Rad9-domain-containing protein</fullName>
    </submittedName>
</protein>
<dbReference type="GeneID" id="63788369"/>
<sequence>MNATLPGAFLRDFSRVLTCFSKVSDEVTFEAQPGKLLITAINTAKSSFLLATLNATVFDKFEYVAPPASAFHGHQKDRPLYCSLQIRALLSIFRSRAFDARPDANRDASVERCELKLLHPSEDKTQCAFLVRLVCKHGVRKTFKLQYEPVRSEHATCDRHTLFNRLKIPSVSLKEVVDHFAPRAEEVTLGLVDGNLQITSFTEGVVAKSNVQQILKQPVSTTVMMDAAELDEADADEDVRITFGLREFKACCVLSEQLGLQLRLAFETPGKPLLVECGSGGLTFELLVATTQDIPGGTLTARSGRSGTGRPPATLLGRKRPLTGTTAQRGRLYPDRPSSSGASGAGFSSMQGSGQRNAWTPGGTMHGDAQGLASQPLFLPEDEATQEASAGAQSRPVHQAAEQEGEGDFGFAESDNDALELYADEMEVEEDEAMSATQQPTQAAPKPRGLFD</sequence>
<dbReference type="InterPro" id="IPR007268">
    <property type="entry name" value="Rad9/Ddc1"/>
</dbReference>
<accession>A0A1Y2FC85</accession>
<dbReference type="InterPro" id="IPR046938">
    <property type="entry name" value="DNA_clamp_sf"/>
</dbReference>
<comment type="caution">
    <text evidence="2">The sequence shown here is derived from an EMBL/GenBank/DDBJ whole genome shotgun (WGS) entry which is preliminary data.</text>
</comment>
<dbReference type="AlphaFoldDB" id="A0A1Y2FC85"/>
<dbReference type="OMA" id="AREMHPP"/>
<dbReference type="GO" id="GO:0006281">
    <property type="term" value="P:DNA repair"/>
    <property type="evidence" value="ECO:0007669"/>
    <property type="project" value="TreeGrafter"/>
</dbReference>
<name>A0A1Y2FC85_PROLT</name>
<dbReference type="GO" id="GO:0000076">
    <property type="term" value="P:DNA replication checkpoint signaling"/>
    <property type="evidence" value="ECO:0007669"/>
    <property type="project" value="TreeGrafter"/>
</dbReference>
<feature type="region of interest" description="Disordered" evidence="1">
    <location>
        <begin position="295"/>
        <end position="371"/>
    </location>
</feature>
<dbReference type="Gene3D" id="3.70.10.10">
    <property type="match status" value="1"/>
</dbReference>
<reference evidence="2 3" key="1">
    <citation type="submission" date="2016-07" db="EMBL/GenBank/DDBJ databases">
        <title>Pervasive Adenine N6-methylation of Active Genes in Fungi.</title>
        <authorList>
            <consortium name="DOE Joint Genome Institute"/>
            <person name="Mondo S.J."/>
            <person name="Dannebaum R.O."/>
            <person name="Kuo R.C."/>
            <person name="Labutti K."/>
            <person name="Haridas S."/>
            <person name="Kuo A."/>
            <person name="Salamov A."/>
            <person name="Ahrendt S.R."/>
            <person name="Lipzen A."/>
            <person name="Sullivan W."/>
            <person name="Andreopoulos W.B."/>
            <person name="Clum A."/>
            <person name="Lindquist E."/>
            <person name="Daum C."/>
            <person name="Ramamoorthy G.K."/>
            <person name="Gryganskyi A."/>
            <person name="Culley D."/>
            <person name="Magnuson J.K."/>
            <person name="James T.Y."/>
            <person name="O'Malley M.A."/>
            <person name="Stajich J.E."/>
            <person name="Spatafora J.W."/>
            <person name="Visel A."/>
            <person name="Grigoriev I.V."/>
        </authorList>
    </citation>
    <scope>NUCLEOTIDE SEQUENCE [LARGE SCALE GENOMIC DNA]</scope>
    <source>
        <strain evidence="2 3">12-1054</strain>
    </source>
</reference>
<dbReference type="PANTHER" id="PTHR15237:SF0">
    <property type="entry name" value="CELL CYCLE CHECKPOINT CONTROL PROTEIN"/>
    <property type="match status" value="1"/>
</dbReference>
<dbReference type="OrthoDB" id="60092at2759"/>
<dbReference type="RefSeq" id="XP_040724914.1">
    <property type="nucleotide sequence ID" value="XM_040871770.1"/>
</dbReference>
<feature type="compositionally biased region" description="Acidic residues" evidence="1">
    <location>
        <begin position="414"/>
        <end position="433"/>
    </location>
</feature>